<evidence type="ECO:0000313" key="9">
    <source>
        <dbReference type="Proteomes" id="UP000659630"/>
    </source>
</evidence>
<keyword evidence="7" id="KW-1133">Transmembrane helix</keyword>
<keyword evidence="7" id="KW-0812">Transmembrane</keyword>
<dbReference type="GO" id="GO:0006310">
    <property type="term" value="P:DNA recombination"/>
    <property type="evidence" value="ECO:0007669"/>
    <property type="project" value="UniProtKB-KW"/>
</dbReference>
<accession>A0A923I528</accession>
<feature type="region of interest" description="Disordered" evidence="6">
    <location>
        <begin position="402"/>
        <end position="434"/>
    </location>
</feature>
<sequence length="434" mass="48013">MTDFQFYLLVGLAVVSLALSFAALLRKGGGRGADEALRRDLNDELRATRTEMAASMNGALKNYGAVQAATLKQIAELQDNRLQGLDERFKTLSLQTELKLDAVRRTMETRLSALQEDNAKKLDQMRETVDEKLQKTLEDKLSKSFGLVNERLEQVYKGLGEMQNLAVGVGDLKKVLSNVKTRGILGEIQLGAILKEILTPDQYDENVATRKGASERVEFAVKLPAGEAGEFIYLPIDAKFPGDCYADLMDAYDSGDAVRVEAAGKMLENRIRSEAKDIRDKYIHVPDTTEFGILFLPVEGLYAEVVRRGMVERLQSDYKVNIAGPTTMAALLNSLQMGFRTLAIQKRSSEVWDILGGVKSEFETFGKALAQAQNRLHQASDELENLVGVRTRQIQRRLRGVTTLQDPAAEEADGAEAEAPHVGRGEDKNNLPGY</sequence>
<evidence type="ECO:0000313" key="8">
    <source>
        <dbReference type="EMBL" id="MBC5579919.1"/>
    </source>
</evidence>
<evidence type="ECO:0000256" key="2">
    <source>
        <dbReference type="ARBA" id="ARBA00009840"/>
    </source>
</evidence>
<comment type="function">
    <text evidence="1">Involved in DNA recombination.</text>
</comment>
<keyword evidence="3 5" id="KW-0175">Coiled coil</keyword>
<name>A0A923I528_9FIRM</name>
<comment type="caution">
    <text evidence="8">The sequence shown here is derived from an EMBL/GenBank/DDBJ whole genome shotgun (WGS) entry which is preliminary data.</text>
</comment>
<dbReference type="Proteomes" id="UP000659630">
    <property type="component" value="Unassembled WGS sequence"/>
</dbReference>
<dbReference type="PANTHER" id="PTHR30563">
    <property type="entry name" value="DNA RECOMBINATION PROTEIN RMUC"/>
    <property type="match status" value="1"/>
</dbReference>
<dbReference type="InterPro" id="IPR003798">
    <property type="entry name" value="DNA_recombination_RmuC"/>
</dbReference>
<feature type="compositionally biased region" description="Basic and acidic residues" evidence="6">
    <location>
        <begin position="418"/>
        <end position="434"/>
    </location>
</feature>
<dbReference type="Pfam" id="PF02646">
    <property type="entry name" value="RmuC"/>
    <property type="match status" value="1"/>
</dbReference>
<reference evidence="8" key="1">
    <citation type="submission" date="2020-08" db="EMBL/GenBank/DDBJ databases">
        <title>Genome public.</title>
        <authorList>
            <person name="Liu C."/>
            <person name="Sun Q."/>
        </authorList>
    </citation>
    <scope>NUCLEOTIDE SEQUENCE</scope>
    <source>
        <strain evidence="8">BX8</strain>
    </source>
</reference>
<dbReference type="PANTHER" id="PTHR30563:SF0">
    <property type="entry name" value="DNA RECOMBINATION PROTEIN RMUC"/>
    <property type="match status" value="1"/>
</dbReference>
<organism evidence="8 9">
    <name type="scientific">Anaerofilum hominis</name>
    <dbReference type="NCBI Taxonomy" id="2763016"/>
    <lineage>
        <taxon>Bacteria</taxon>
        <taxon>Bacillati</taxon>
        <taxon>Bacillota</taxon>
        <taxon>Clostridia</taxon>
        <taxon>Eubacteriales</taxon>
        <taxon>Oscillospiraceae</taxon>
        <taxon>Anaerofilum</taxon>
    </lineage>
</organism>
<comment type="similarity">
    <text evidence="2">Belongs to the RmuC family.</text>
</comment>
<evidence type="ECO:0000256" key="4">
    <source>
        <dbReference type="ARBA" id="ARBA00023172"/>
    </source>
</evidence>
<evidence type="ECO:0000256" key="7">
    <source>
        <dbReference type="SAM" id="Phobius"/>
    </source>
</evidence>
<keyword evidence="4" id="KW-0233">DNA recombination</keyword>
<dbReference type="AlphaFoldDB" id="A0A923I528"/>
<protein>
    <submittedName>
        <fullName evidence="8">DNA recombination protein RmuC</fullName>
    </submittedName>
</protein>
<gene>
    <name evidence="8" type="primary">rmuC</name>
    <name evidence="8" type="ORF">H8S23_00160</name>
</gene>
<keyword evidence="7" id="KW-0472">Membrane</keyword>
<dbReference type="RefSeq" id="WP_186886300.1">
    <property type="nucleotide sequence ID" value="NZ_JACONZ010000001.1"/>
</dbReference>
<evidence type="ECO:0000256" key="5">
    <source>
        <dbReference type="SAM" id="Coils"/>
    </source>
</evidence>
<evidence type="ECO:0000256" key="6">
    <source>
        <dbReference type="SAM" id="MobiDB-lite"/>
    </source>
</evidence>
<feature type="transmembrane region" description="Helical" evidence="7">
    <location>
        <begin position="6"/>
        <end position="25"/>
    </location>
</feature>
<keyword evidence="9" id="KW-1185">Reference proteome</keyword>
<dbReference type="EMBL" id="JACONZ010000001">
    <property type="protein sequence ID" value="MBC5579919.1"/>
    <property type="molecule type" value="Genomic_DNA"/>
</dbReference>
<evidence type="ECO:0000256" key="1">
    <source>
        <dbReference type="ARBA" id="ARBA00003416"/>
    </source>
</evidence>
<proteinExistence type="inferred from homology"/>
<feature type="coiled-coil region" evidence="5">
    <location>
        <begin position="104"/>
        <end position="131"/>
    </location>
</feature>
<evidence type="ECO:0000256" key="3">
    <source>
        <dbReference type="ARBA" id="ARBA00023054"/>
    </source>
</evidence>